<comment type="caution">
    <text evidence="3">The sequence shown here is derived from an EMBL/GenBank/DDBJ whole genome shotgun (WGS) entry which is preliminary data.</text>
</comment>
<feature type="domain" description="Response regulatory" evidence="2">
    <location>
        <begin position="26"/>
        <end position="141"/>
    </location>
</feature>
<reference evidence="3 4" key="1">
    <citation type="submission" date="2024-10" db="EMBL/GenBank/DDBJ databases">
        <title>The Natural Products Discovery Center: Release of the First 8490 Sequenced Strains for Exploring Actinobacteria Biosynthetic Diversity.</title>
        <authorList>
            <person name="Kalkreuter E."/>
            <person name="Kautsar S.A."/>
            <person name="Yang D."/>
            <person name="Bader C.D."/>
            <person name="Teijaro C.N."/>
            <person name="Fluegel L."/>
            <person name="Davis C.M."/>
            <person name="Simpson J.R."/>
            <person name="Lauterbach L."/>
            <person name="Steele A.D."/>
            <person name="Gui C."/>
            <person name="Meng S."/>
            <person name="Li G."/>
            <person name="Viehrig K."/>
            <person name="Ye F."/>
            <person name="Su P."/>
            <person name="Kiefer A.F."/>
            <person name="Nichols A."/>
            <person name="Cepeda A.J."/>
            <person name="Yan W."/>
            <person name="Fan B."/>
            <person name="Jiang Y."/>
            <person name="Adhikari A."/>
            <person name="Zheng C.-J."/>
            <person name="Schuster L."/>
            <person name="Cowan T.M."/>
            <person name="Smanski M.J."/>
            <person name="Chevrette M.G."/>
            <person name="De Carvalho L.P.S."/>
            <person name="Shen B."/>
        </authorList>
    </citation>
    <scope>NUCLEOTIDE SEQUENCE [LARGE SCALE GENOMIC DNA]</scope>
    <source>
        <strain evidence="3 4">NPDC049639</strain>
    </source>
</reference>
<evidence type="ECO:0000259" key="2">
    <source>
        <dbReference type="PROSITE" id="PS50110"/>
    </source>
</evidence>
<evidence type="ECO:0000313" key="3">
    <source>
        <dbReference type="EMBL" id="MFI7586192.1"/>
    </source>
</evidence>
<keyword evidence="1" id="KW-0597">Phosphoprotein</keyword>
<evidence type="ECO:0000313" key="4">
    <source>
        <dbReference type="Proteomes" id="UP001612915"/>
    </source>
</evidence>
<dbReference type="EMBL" id="JBITLV010000001">
    <property type="protein sequence ID" value="MFI7586192.1"/>
    <property type="molecule type" value="Genomic_DNA"/>
</dbReference>
<dbReference type="InterPro" id="IPR011006">
    <property type="entry name" value="CheY-like_superfamily"/>
</dbReference>
<proteinExistence type="predicted"/>
<accession>A0ABW8AJK7</accession>
<dbReference type="Proteomes" id="UP001612915">
    <property type="component" value="Unassembled WGS sequence"/>
</dbReference>
<feature type="modified residue" description="4-aspartylphosphate" evidence="1">
    <location>
        <position position="77"/>
    </location>
</feature>
<dbReference type="Pfam" id="PF00072">
    <property type="entry name" value="Response_reg"/>
    <property type="match status" value="1"/>
</dbReference>
<dbReference type="PROSITE" id="PS50110">
    <property type="entry name" value="RESPONSE_REGULATORY"/>
    <property type="match status" value="1"/>
</dbReference>
<evidence type="ECO:0000256" key="1">
    <source>
        <dbReference type="PROSITE-ProRule" id="PRU00169"/>
    </source>
</evidence>
<dbReference type="RefSeq" id="WP_398275404.1">
    <property type="nucleotide sequence ID" value="NZ_JBITLV010000001.1"/>
</dbReference>
<dbReference type="InterPro" id="IPR051015">
    <property type="entry name" value="EvgA-like"/>
</dbReference>
<keyword evidence="4" id="KW-1185">Reference proteome</keyword>
<dbReference type="InterPro" id="IPR058245">
    <property type="entry name" value="NreC/VraR/RcsB-like_REC"/>
</dbReference>
<dbReference type="PANTHER" id="PTHR45566">
    <property type="entry name" value="HTH-TYPE TRANSCRIPTIONAL REGULATOR YHJB-RELATED"/>
    <property type="match status" value="1"/>
</dbReference>
<sequence length="141" mass="14732">MRIDLPDETGTQSARAAAGVAVPPVRVLIVDDQAPFRSVARTLVSLIRGWSVVGEAESGEAGVAAVDELGPQLVLMDINLPGINGVEATRRILAAHPEVTVVLVSTYAAEDLPADALSVGAAGYIRKEELTPKLLRSLLPS</sequence>
<protein>
    <submittedName>
        <fullName evidence="3">Response regulator transcription factor</fullName>
    </submittedName>
</protein>
<dbReference type="SMART" id="SM00448">
    <property type="entry name" value="REC"/>
    <property type="match status" value="1"/>
</dbReference>
<dbReference type="PANTHER" id="PTHR45566:SF2">
    <property type="entry name" value="NARL SUBFAMILY"/>
    <property type="match status" value="1"/>
</dbReference>
<dbReference type="SUPFAM" id="SSF52172">
    <property type="entry name" value="CheY-like"/>
    <property type="match status" value="1"/>
</dbReference>
<gene>
    <name evidence="3" type="ORF">ACIB24_03865</name>
</gene>
<name>A0ABW8AJK7_9ACTN</name>
<dbReference type="InterPro" id="IPR001789">
    <property type="entry name" value="Sig_transdc_resp-reg_receiver"/>
</dbReference>
<dbReference type="Gene3D" id="3.40.50.2300">
    <property type="match status" value="1"/>
</dbReference>
<organism evidence="3 4">
    <name type="scientific">Spongisporangium articulatum</name>
    <dbReference type="NCBI Taxonomy" id="3362603"/>
    <lineage>
        <taxon>Bacteria</taxon>
        <taxon>Bacillati</taxon>
        <taxon>Actinomycetota</taxon>
        <taxon>Actinomycetes</taxon>
        <taxon>Kineosporiales</taxon>
        <taxon>Kineosporiaceae</taxon>
        <taxon>Spongisporangium</taxon>
    </lineage>
</organism>
<dbReference type="CDD" id="cd17535">
    <property type="entry name" value="REC_NarL-like"/>
    <property type="match status" value="1"/>
</dbReference>